<keyword evidence="4 6" id="KW-1133">Transmembrane helix</keyword>
<gene>
    <name evidence="7" type="ORF">DRW07_01880</name>
</gene>
<protein>
    <recommendedName>
        <fullName evidence="6">Probable membrane transporter protein</fullName>
    </recommendedName>
</protein>
<feature type="transmembrane region" description="Helical" evidence="6">
    <location>
        <begin position="98"/>
        <end position="116"/>
    </location>
</feature>
<dbReference type="OrthoDB" id="8559161at2"/>
<keyword evidence="6" id="KW-1003">Cell membrane</keyword>
<dbReference type="EMBL" id="RPOK01000001">
    <property type="protein sequence ID" value="RPJ68182.1"/>
    <property type="molecule type" value="Genomic_DNA"/>
</dbReference>
<evidence type="ECO:0000256" key="6">
    <source>
        <dbReference type="RuleBase" id="RU363041"/>
    </source>
</evidence>
<name>A0A3N5Y2Y7_9ALTE</name>
<comment type="caution">
    <text evidence="7">The sequence shown here is derived from an EMBL/GenBank/DDBJ whole genome shotgun (WGS) entry which is preliminary data.</text>
</comment>
<feature type="transmembrane region" description="Helical" evidence="6">
    <location>
        <begin position="173"/>
        <end position="196"/>
    </location>
</feature>
<evidence type="ECO:0000256" key="2">
    <source>
        <dbReference type="ARBA" id="ARBA00009142"/>
    </source>
</evidence>
<feature type="transmembrane region" description="Helical" evidence="6">
    <location>
        <begin position="137"/>
        <end position="167"/>
    </location>
</feature>
<feature type="transmembrane region" description="Helical" evidence="6">
    <location>
        <begin position="208"/>
        <end position="227"/>
    </location>
</feature>
<dbReference type="InterPro" id="IPR051598">
    <property type="entry name" value="TSUP/Inactive_protease-like"/>
</dbReference>
<reference evidence="7 8" key="1">
    <citation type="submission" date="2018-11" db="EMBL/GenBank/DDBJ databases">
        <authorList>
            <person name="Ye M.-Q."/>
            <person name="Du Z.-J."/>
        </authorList>
    </citation>
    <scope>NUCLEOTIDE SEQUENCE [LARGE SCALE GENOMIC DNA]</scope>
    <source>
        <strain evidence="7 8">U0105</strain>
    </source>
</reference>
<evidence type="ECO:0000256" key="5">
    <source>
        <dbReference type="ARBA" id="ARBA00023136"/>
    </source>
</evidence>
<accession>A0A3N5Y2Y7</accession>
<evidence type="ECO:0000256" key="1">
    <source>
        <dbReference type="ARBA" id="ARBA00004141"/>
    </source>
</evidence>
<feature type="transmembrane region" description="Helical" evidence="6">
    <location>
        <begin position="73"/>
        <end position="92"/>
    </location>
</feature>
<keyword evidence="5 6" id="KW-0472">Membrane</keyword>
<dbReference type="Proteomes" id="UP000275281">
    <property type="component" value="Unassembled WGS sequence"/>
</dbReference>
<evidence type="ECO:0000313" key="8">
    <source>
        <dbReference type="Proteomes" id="UP000275281"/>
    </source>
</evidence>
<dbReference type="AlphaFoldDB" id="A0A3N5Y2Y7"/>
<keyword evidence="8" id="KW-1185">Reference proteome</keyword>
<comment type="subcellular location">
    <subcellularLocation>
        <location evidence="6">Cell membrane</location>
        <topology evidence="6">Multi-pass membrane protein</topology>
    </subcellularLocation>
    <subcellularLocation>
        <location evidence="1">Membrane</location>
        <topology evidence="1">Multi-pass membrane protein</topology>
    </subcellularLocation>
</comment>
<sequence>MQIKRRLLLTVIISAVLIGLSLGLLGAGGSILTVPMLAYGVGFSEKQAIVGGLFIVAAISLSTVLMNLRGGRIAFNAAAWLSVTGMLGSALAASASHWISGNLQFLLLAIIMLFAGRRMLAASNIEAQYKTSSRGRLFITGLLLGGTTGLVGVGGGFLIVPALVTLLNVPMRLAVNTSLTVIFFNASAGFGYHFFANPVLINQIDWQVLLIFTVVGIAGSFAGQFLAKKLPQHTLKKGFAWLILFIALGVLTHSLSQLFTGI</sequence>
<dbReference type="PANTHER" id="PTHR43701:SF2">
    <property type="entry name" value="MEMBRANE TRANSPORTER PROTEIN YJNA-RELATED"/>
    <property type="match status" value="1"/>
</dbReference>
<evidence type="ECO:0000256" key="3">
    <source>
        <dbReference type="ARBA" id="ARBA00022692"/>
    </source>
</evidence>
<dbReference type="PANTHER" id="PTHR43701">
    <property type="entry name" value="MEMBRANE TRANSPORTER PROTEIN MJ0441-RELATED"/>
    <property type="match status" value="1"/>
</dbReference>
<dbReference type="GO" id="GO:0005886">
    <property type="term" value="C:plasma membrane"/>
    <property type="evidence" value="ECO:0007669"/>
    <property type="project" value="UniProtKB-SubCell"/>
</dbReference>
<feature type="transmembrane region" description="Helical" evidence="6">
    <location>
        <begin position="239"/>
        <end position="259"/>
    </location>
</feature>
<organism evidence="7 8">
    <name type="scientific">Alteromonas sediminis</name>
    <dbReference type="NCBI Taxonomy" id="2259342"/>
    <lineage>
        <taxon>Bacteria</taxon>
        <taxon>Pseudomonadati</taxon>
        <taxon>Pseudomonadota</taxon>
        <taxon>Gammaproteobacteria</taxon>
        <taxon>Alteromonadales</taxon>
        <taxon>Alteromonadaceae</taxon>
        <taxon>Alteromonas/Salinimonas group</taxon>
        <taxon>Alteromonas</taxon>
    </lineage>
</organism>
<proteinExistence type="inferred from homology"/>
<feature type="transmembrane region" description="Helical" evidence="6">
    <location>
        <begin position="48"/>
        <end position="66"/>
    </location>
</feature>
<dbReference type="InterPro" id="IPR002781">
    <property type="entry name" value="TM_pro_TauE-like"/>
</dbReference>
<evidence type="ECO:0000256" key="4">
    <source>
        <dbReference type="ARBA" id="ARBA00022989"/>
    </source>
</evidence>
<feature type="transmembrane region" description="Helical" evidence="6">
    <location>
        <begin position="7"/>
        <end position="28"/>
    </location>
</feature>
<evidence type="ECO:0000313" key="7">
    <source>
        <dbReference type="EMBL" id="RPJ68182.1"/>
    </source>
</evidence>
<keyword evidence="3 6" id="KW-0812">Transmembrane</keyword>
<comment type="similarity">
    <text evidence="2 6">Belongs to the 4-toluene sulfonate uptake permease (TSUP) (TC 2.A.102) family.</text>
</comment>
<dbReference type="Pfam" id="PF01925">
    <property type="entry name" value="TauE"/>
    <property type="match status" value="1"/>
</dbReference>